<dbReference type="GO" id="GO:0004340">
    <property type="term" value="F:glucokinase activity"/>
    <property type="evidence" value="ECO:0007669"/>
    <property type="project" value="UniProtKB-EC"/>
</dbReference>
<evidence type="ECO:0000256" key="3">
    <source>
        <dbReference type="ARBA" id="ARBA00014701"/>
    </source>
</evidence>
<dbReference type="OrthoDB" id="9810372at2"/>
<dbReference type="Gene3D" id="3.30.420.40">
    <property type="match status" value="2"/>
</dbReference>
<reference evidence="10" key="1">
    <citation type="submission" date="2016-10" db="EMBL/GenBank/DDBJ databases">
        <authorList>
            <person name="Varghese N."/>
            <person name="Submissions S."/>
        </authorList>
    </citation>
    <scope>NUCLEOTIDE SEQUENCE [LARGE SCALE GENOMIC DNA]</scope>
    <source>
        <strain evidence="10">DSM 20403</strain>
    </source>
</reference>
<dbReference type="InterPro" id="IPR049874">
    <property type="entry name" value="ROK_cs"/>
</dbReference>
<dbReference type="Pfam" id="PF00480">
    <property type="entry name" value="ROK"/>
    <property type="match status" value="1"/>
</dbReference>
<dbReference type="NCBIfam" id="TIGR00744">
    <property type="entry name" value="ROK_glcA_fam"/>
    <property type="match status" value="1"/>
</dbReference>
<dbReference type="RefSeq" id="WP_014073672.1">
    <property type="nucleotide sequence ID" value="NZ_AYYL01000049.1"/>
</dbReference>
<evidence type="ECO:0000256" key="5">
    <source>
        <dbReference type="ARBA" id="ARBA00022741"/>
    </source>
</evidence>
<evidence type="ECO:0000256" key="2">
    <source>
        <dbReference type="ARBA" id="ARBA00012323"/>
    </source>
</evidence>
<dbReference type="EMBL" id="FOPI01000044">
    <property type="protein sequence ID" value="SFG58453.1"/>
    <property type="molecule type" value="Genomic_DNA"/>
</dbReference>
<sequence length="320" mass="33807">MDKKLIGVDLGGTTIKFAILTQDGEVQQKWSIKTDILDEGSHIVPDIIESINHHLDLYEMKPEQFIGIGMGTPGTVDVEKGTVIGAYNLNWKTLQNVKDEVEKGTGIAFALDNDANVAALGEQWKGAGENAANVAFITLGTGVGGGIIADGKLLHGMGAAGEVGHVNVEPGGYLCTCGNRGCLETYASATGVVRVARDMAEEFAGKSALKDSVDNGDDVTSKMVFDLAKEDDVLAVKVVDRVCRYLGLACANISSILHPEYIVIGGGVSAAGNFLLEQVAKYFKQYAFPTIRNTTKIKLARLGNDAGVIGAASLALKFKD</sequence>
<evidence type="ECO:0000256" key="7">
    <source>
        <dbReference type="ARBA" id="ARBA00022840"/>
    </source>
</evidence>
<evidence type="ECO:0000256" key="6">
    <source>
        <dbReference type="ARBA" id="ARBA00022777"/>
    </source>
</evidence>
<dbReference type="GO" id="GO:0006096">
    <property type="term" value="P:glycolytic process"/>
    <property type="evidence" value="ECO:0007669"/>
    <property type="project" value="InterPro"/>
</dbReference>
<evidence type="ECO:0000313" key="10">
    <source>
        <dbReference type="Proteomes" id="UP000182635"/>
    </source>
</evidence>
<keyword evidence="6 9" id="KW-0418">Kinase</keyword>
<gene>
    <name evidence="9" type="ORF">SAMN02910432_01938</name>
</gene>
<name>A0A1I2T0M7_9LACO</name>
<comment type="similarity">
    <text evidence="1">Belongs to the ROK (NagC/XylR) family.</text>
</comment>
<dbReference type="InterPro" id="IPR004654">
    <property type="entry name" value="ROK_glcA"/>
</dbReference>
<dbReference type="Proteomes" id="UP000182635">
    <property type="component" value="Unassembled WGS sequence"/>
</dbReference>
<keyword evidence="5" id="KW-0547">Nucleotide-binding</keyword>
<evidence type="ECO:0000256" key="4">
    <source>
        <dbReference type="ARBA" id="ARBA00022679"/>
    </source>
</evidence>
<accession>A0A1I2T0M7</accession>
<proteinExistence type="inferred from homology"/>
<dbReference type="AlphaFoldDB" id="A0A1I2T0M7"/>
<dbReference type="GO" id="GO:0005737">
    <property type="term" value="C:cytoplasm"/>
    <property type="evidence" value="ECO:0007669"/>
    <property type="project" value="InterPro"/>
</dbReference>
<evidence type="ECO:0000313" key="9">
    <source>
        <dbReference type="EMBL" id="SFG58453.1"/>
    </source>
</evidence>
<organism evidence="9 10">
    <name type="scientific">Ligilactobacillus ruminis DSM 20403 = NBRC 102161</name>
    <dbReference type="NCBI Taxonomy" id="1423798"/>
    <lineage>
        <taxon>Bacteria</taxon>
        <taxon>Bacillati</taxon>
        <taxon>Bacillota</taxon>
        <taxon>Bacilli</taxon>
        <taxon>Lactobacillales</taxon>
        <taxon>Lactobacillaceae</taxon>
        <taxon>Ligilactobacillus</taxon>
    </lineage>
</organism>
<dbReference type="CDD" id="cd24062">
    <property type="entry name" value="ASKHA_NBD_ROK_BsGLK-like"/>
    <property type="match status" value="1"/>
</dbReference>
<dbReference type="EC" id="2.7.1.2" evidence="2"/>
<dbReference type="InterPro" id="IPR000600">
    <property type="entry name" value="ROK"/>
</dbReference>
<protein>
    <recommendedName>
        <fullName evidence="3">Glucokinase</fullName>
        <ecNumber evidence="2">2.7.1.2</ecNumber>
    </recommendedName>
    <alternativeName>
        <fullName evidence="8">Glucose kinase</fullName>
    </alternativeName>
</protein>
<dbReference type="PROSITE" id="PS01125">
    <property type="entry name" value="ROK"/>
    <property type="match status" value="1"/>
</dbReference>
<evidence type="ECO:0000256" key="1">
    <source>
        <dbReference type="ARBA" id="ARBA00006479"/>
    </source>
</evidence>
<dbReference type="GeneID" id="29802803"/>
<keyword evidence="4" id="KW-0808">Transferase</keyword>
<dbReference type="SUPFAM" id="SSF53067">
    <property type="entry name" value="Actin-like ATPase domain"/>
    <property type="match status" value="1"/>
</dbReference>
<dbReference type="PANTHER" id="PTHR18964:SF149">
    <property type="entry name" value="BIFUNCTIONAL UDP-N-ACETYLGLUCOSAMINE 2-EPIMERASE_N-ACETYLMANNOSAMINE KINASE"/>
    <property type="match status" value="1"/>
</dbReference>
<dbReference type="InterPro" id="IPR043129">
    <property type="entry name" value="ATPase_NBD"/>
</dbReference>
<evidence type="ECO:0000256" key="8">
    <source>
        <dbReference type="ARBA" id="ARBA00032386"/>
    </source>
</evidence>
<dbReference type="PANTHER" id="PTHR18964">
    <property type="entry name" value="ROK (REPRESSOR, ORF, KINASE) FAMILY"/>
    <property type="match status" value="1"/>
</dbReference>
<dbReference type="GO" id="GO:0005524">
    <property type="term" value="F:ATP binding"/>
    <property type="evidence" value="ECO:0007669"/>
    <property type="project" value="UniProtKB-KW"/>
</dbReference>
<keyword evidence="7" id="KW-0067">ATP-binding</keyword>